<dbReference type="FunFam" id="6.20.10.30:FF:000001">
    <property type="entry name" value="DNA ligase"/>
    <property type="match status" value="1"/>
</dbReference>
<feature type="binding site" evidence="14">
    <location>
        <position position="437"/>
    </location>
    <ligand>
        <name>Zn(2+)</name>
        <dbReference type="ChEBI" id="CHEBI:29105"/>
    </ligand>
</feature>
<dbReference type="RefSeq" id="WP_066747019.1">
    <property type="nucleotide sequence ID" value="NZ_LXEN01000031.1"/>
</dbReference>
<dbReference type="EMBL" id="LXEN01000031">
    <property type="protein sequence ID" value="OAT35131.1"/>
    <property type="molecule type" value="Genomic_DNA"/>
</dbReference>
<evidence type="ECO:0000256" key="3">
    <source>
        <dbReference type="ARBA" id="ARBA00013308"/>
    </source>
</evidence>
<keyword evidence="6 14" id="KW-0479">Metal-binding</keyword>
<dbReference type="InterPro" id="IPR004149">
    <property type="entry name" value="Znf_DNAligase_C4"/>
</dbReference>
<dbReference type="InterPro" id="IPR033136">
    <property type="entry name" value="DNA_ligase_CS"/>
</dbReference>
<dbReference type="InterPro" id="IPR041663">
    <property type="entry name" value="DisA/LigA_HHH"/>
</dbReference>
<dbReference type="NCBIfam" id="TIGR00575">
    <property type="entry name" value="dnlj"/>
    <property type="match status" value="1"/>
</dbReference>
<feature type="domain" description="BRCT" evidence="16">
    <location>
        <begin position="599"/>
        <end position="679"/>
    </location>
</feature>
<evidence type="ECO:0000256" key="6">
    <source>
        <dbReference type="ARBA" id="ARBA00022723"/>
    </source>
</evidence>
<dbReference type="SMART" id="SM00278">
    <property type="entry name" value="HhH1"/>
    <property type="match status" value="4"/>
</dbReference>
<dbReference type="PROSITE" id="PS01055">
    <property type="entry name" value="DNA_LIGASE_N1"/>
    <property type="match status" value="1"/>
</dbReference>
<dbReference type="CDD" id="cd00114">
    <property type="entry name" value="LIGANc"/>
    <property type="match status" value="1"/>
</dbReference>
<evidence type="ECO:0000256" key="13">
    <source>
        <dbReference type="ARBA" id="ARBA00060881"/>
    </source>
</evidence>
<dbReference type="InterPro" id="IPR010994">
    <property type="entry name" value="RuvA_2-like"/>
</dbReference>
<dbReference type="PIRSF" id="PIRSF001604">
    <property type="entry name" value="LigA"/>
    <property type="match status" value="1"/>
</dbReference>
<dbReference type="EC" id="6.5.1.2" evidence="2 14"/>
<evidence type="ECO:0000256" key="1">
    <source>
        <dbReference type="ARBA" id="ARBA00004067"/>
    </source>
</evidence>
<feature type="binding site" evidence="14">
    <location>
        <position position="416"/>
    </location>
    <ligand>
        <name>Zn(2+)</name>
        <dbReference type="ChEBI" id="CHEBI:29105"/>
    </ligand>
</feature>
<feature type="binding site" evidence="14">
    <location>
        <position position="141"/>
    </location>
    <ligand>
        <name>NAD(+)</name>
        <dbReference type="ChEBI" id="CHEBI:57540"/>
    </ligand>
</feature>
<dbReference type="Proteomes" id="UP000094023">
    <property type="component" value="Unassembled WGS sequence"/>
</dbReference>
<feature type="binding site" evidence="14">
    <location>
        <begin position="37"/>
        <end position="41"/>
    </location>
    <ligand>
        <name>NAD(+)</name>
        <dbReference type="ChEBI" id="CHEBI:57540"/>
    </ligand>
</feature>
<dbReference type="STRING" id="1354337.M983_0668"/>
<evidence type="ECO:0000256" key="5">
    <source>
        <dbReference type="ARBA" id="ARBA00022705"/>
    </source>
</evidence>
<keyword evidence="7 14" id="KW-0227">DNA damage</keyword>
<dbReference type="Pfam" id="PF12826">
    <property type="entry name" value="HHH_2"/>
    <property type="match status" value="1"/>
</dbReference>
<dbReference type="SUPFAM" id="SSF52113">
    <property type="entry name" value="BRCT domain"/>
    <property type="match status" value="1"/>
</dbReference>
<comment type="function">
    <text evidence="1 14">DNA ligase that catalyzes the formation of phosphodiester linkages between 5'-phosphoryl and 3'-hydroxyl groups in double-stranded DNA using NAD as a coenzyme and as the energy source for the reaction. It is essential for DNA replication and repair of damaged DNA.</text>
</comment>
<dbReference type="InterPro" id="IPR001357">
    <property type="entry name" value="BRCT_dom"/>
</dbReference>
<evidence type="ECO:0000256" key="2">
    <source>
        <dbReference type="ARBA" id="ARBA00012722"/>
    </source>
</evidence>
<keyword evidence="9 14" id="KW-0460">Magnesium</keyword>
<feature type="binding site" evidence="14">
    <location>
        <position position="178"/>
    </location>
    <ligand>
        <name>NAD(+)</name>
        <dbReference type="ChEBI" id="CHEBI:57540"/>
    </ligand>
</feature>
<name>A0A198GFY0_9GAMM</name>
<dbReference type="GO" id="GO:0003911">
    <property type="term" value="F:DNA ligase (NAD+) activity"/>
    <property type="evidence" value="ECO:0007669"/>
    <property type="project" value="UniProtKB-UniRule"/>
</dbReference>
<evidence type="ECO:0000313" key="17">
    <source>
        <dbReference type="EMBL" id="OAT35131.1"/>
    </source>
</evidence>
<dbReference type="GO" id="GO:0006260">
    <property type="term" value="P:DNA replication"/>
    <property type="evidence" value="ECO:0007669"/>
    <property type="project" value="UniProtKB-KW"/>
</dbReference>
<evidence type="ECO:0000256" key="7">
    <source>
        <dbReference type="ARBA" id="ARBA00022763"/>
    </source>
</evidence>
<keyword evidence="18" id="KW-1185">Reference proteome</keyword>
<dbReference type="Pfam" id="PF00533">
    <property type="entry name" value="BRCT"/>
    <property type="match status" value="1"/>
</dbReference>
<dbReference type="InterPro" id="IPR003583">
    <property type="entry name" value="Hlx-hairpin-Hlx_DNA-bd_motif"/>
</dbReference>
<dbReference type="FunFam" id="3.40.50.10190:FF:000004">
    <property type="entry name" value="DNA ligase"/>
    <property type="match status" value="1"/>
</dbReference>
<comment type="similarity">
    <text evidence="13 14">Belongs to the NAD-dependent DNA ligase family. LigA subfamily.</text>
</comment>
<dbReference type="GO" id="GO:0006281">
    <property type="term" value="P:DNA repair"/>
    <property type="evidence" value="ECO:0007669"/>
    <property type="project" value="UniProtKB-KW"/>
</dbReference>
<keyword evidence="5 14" id="KW-0235">DNA replication</keyword>
<dbReference type="InterPro" id="IPR013840">
    <property type="entry name" value="DNAligase_N"/>
</dbReference>
<dbReference type="FunFam" id="3.30.470.30:FF:000001">
    <property type="entry name" value="DNA ligase"/>
    <property type="match status" value="1"/>
</dbReference>
<evidence type="ECO:0000256" key="9">
    <source>
        <dbReference type="ARBA" id="ARBA00022842"/>
    </source>
</evidence>
<dbReference type="Gene3D" id="1.10.287.610">
    <property type="entry name" value="Helix hairpin bin"/>
    <property type="match status" value="1"/>
</dbReference>
<evidence type="ECO:0000313" key="18">
    <source>
        <dbReference type="Proteomes" id="UP000094023"/>
    </source>
</evidence>
<dbReference type="InterPro" id="IPR013839">
    <property type="entry name" value="DNAligase_adenylation"/>
</dbReference>
<dbReference type="InterPro" id="IPR018239">
    <property type="entry name" value="DNA_ligase_AS"/>
</dbReference>
<dbReference type="FunFam" id="1.10.150.20:FF:000006">
    <property type="entry name" value="DNA ligase"/>
    <property type="match status" value="1"/>
</dbReference>
<keyword evidence="8 14" id="KW-0862">Zinc</keyword>
<dbReference type="Pfam" id="PF03119">
    <property type="entry name" value="DNA_ligase_ZBD"/>
    <property type="match status" value="1"/>
</dbReference>
<dbReference type="Gene3D" id="3.30.470.30">
    <property type="entry name" value="DNA ligase/mRNA capping enzyme"/>
    <property type="match status" value="1"/>
</dbReference>
<dbReference type="FunFam" id="1.10.150.20:FF:000007">
    <property type="entry name" value="DNA ligase"/>
    <property type="match status" value="1"/>
</dbReference>
<evidence type="ECO:0000256" key="4">
    <source>
        <dbReference type="ARBA" id="ARBA00022598"/>
    </source>
</evidence>
<dbReference type="PANTHER" id="PTHR23389">
    <property type="entry name" value="CHROMOSOME TRANSMISSION FIDELITY FACTOR 18"/>
    <property type="match status" value="1"/>
</dbReference>
<comment type="catalytic activity">
    <reaction evidence="12 14 15">
        <text>NAD(+) + (deoxyribonucleotide)n-3'-hydroxyl + 5'-phospho-(deoxyribonucleotide)m = (deoxyribonucleotide)n+m + AMP + beta-nicotinamide D-nucleotide.</text>
        <dbReference type="EC" id="6.5.1.2"/>
    </reaction>
</comment>
<dbReference type="GO" id="GO:0003677">
    <property type="term" value="F:DNA binding"/>
    <property type="evidence" value="ECO:0007669"/>
    <property type="project" value="InterPro"/>
</dbReference>
<dbReference type="AlphaFoldDB" id="A0A198GFY0"/>
<evidence type="ECO:0000256" key="10">
    <source>
        <dbReference type="ARBA" id="ARBA00023027"/>
    </source>
</evidence>
<dbReference type="GO" id="GO:0005829">
    <property type="term" value="C:cytosol"/>
    <property type="evidence" value="ECO:0007669"/>
    <property type="project" value="TreeGrafter"/>
</dbReference>
<dbReference type="GO" id="GO:0046872">
    <property type="term" value="F:metal ion binding"/>
    <property type="evidence" value="ECO:0007669"/>
    <property type="project" value="UniProtKB-KW"/>
</dbReference>
<dbReference type="InterPro" id="IPR004150">
    <property type="entry name" value="NAD_DNA_ligase_OB"/>
</dbReference>
<dbReference type="PROSITE" id="PS50172">
    <property type="entry name" value="BRCT"/>
    <property type="match status" value="1"/>
</dbReference>
<dbReference type="SUPFAM" id="SSF56091">
    <property type="entry name" value="DNA ligase/mRNA capping enzyme, catalytic domain"/>
    <property type="match status" value="1"/>
</dbReference>
<dbReference type="FunFam" id="2.40.50.140:FF:000012">
    <property type="entry name" value="DNA ligase"/>
    <property type="match status" value="1"/>
</dbReference>
<protein>
    <recommendedName>
        <fullName evidence="3 14">DNA ligase</fullName>
        <ecNumber evidence="2 14">6.5.1.2</ecNumber>
    </recommendedName>
    <alternativeName>
        <fullName evidence="14">Polydeoxyribonucleotide synthase [NAD(+)]</fullName>
    </alternativeName>
</protein>
<dbReference type="FunFam" id="1.10.287.610:FF:000002">
    <property type="entry name" value="DNA ligase"/>
    <property type="match status" value="1"/>
</dbReference>
<feature type="binding site" evidence="14">
    <location>
        <begin position="86"/>
        <end position="87"/>
    </location>
    <ligand>
        <name>NAD(+)</name>
        <dbReference type="ChEBI" id="CHEBI:57540"/>
    </ligand>
</feature>
<evidence type="ECO:0000259" key="16">
    <source>
        <dbReference type="PROSITE" id="PS50172"/>
    </source>
</evidence>
<dbReference type="NCBIfam" id="NF005932">
    <property type="entry name" value="PRK07956.1"/>
    <property type="match status" value="1"/>
</dbReference>
<proteinExistence type="inferred from homology"/>
<dbReference type="SMART" id="SM00532">
    <property type="entry name" value="LIGANc"/>
    <property type="match status" value="1"/>
</dbReference>
<dbReference type="Gene3D" id="3.40.50.10190">
    <property type="entry name" value="BRCT domain"/>
    <property type="match status" value="1"/>
</dbReference>
<accession>A0A198GFY0</accession>
<evidence type="ECO:0000256" key="12">
    <source>
        <dbReference type="ARBA" id="ARBA00034005"/>
    </source>
</evidence>
<keyword evidence="14" id="KW-0464">Manganese</keyword>
<evidence type="ECO:0000256" key="14">
    <source>
        <dbReference type="HAMAP-Rule" id="MF_01588"/>
    </source>
</evidence>
<comment type="caution">
    <text evidence="17">The sequence shown here is derived from an EMBL/GenBank/DDBJ whole genome shotgun (WGS) entry which is preliminary data.</text>
</comment>
<dbReference type="CDD" id="cd17748">
    <property type="entry name" value="BRCT_DNA_ligase_like"/>
    <property type="match status" value="1"/>
</dbReference>
<dbReference type="SMART" id="SM00292">
    <property type="entry name" value="BRCT"/>
    <property type="match status" value="1"/>
</dbReference>
<feature type="binding site" evidence="14">
    <location>
        <position position="118"/>
    </location>
    <ligand>
        <name>NAD(+)</name>
        <dbReference type="ChEBI" id="CHEBI:57540"/>
    </ligand>
</feature>
<feature type="binding site" evidence="14">
    <location>
        <position position="319"/>
    </location>
    <ligand>
        <name>NAD(+)</name>
        <dbReference type="ChEBI" id="CHEBI:57540"/>
    </ligand>
</feature>
<gene>
    <name evidence="14" type="primary">ligA</name>
    <name evidence="17" type="ORF">M983_0668</name>
</gene>
<dbReference type="InterPro" id="IPR001679">
    <property type="entry name" value="DNA_ligase"/>
</dbReference>
<sequence length="679" mass="75341">MNTNTQQQIQQQIDKLRITLRHHEYLYHVMDAPEIPDVQYDSLMNELKALEAQYPELITSDSPTQRVGALPLTAFEQVRHEIPMLSLDNAFDETTYLAFDKRLRERLKNSEEITFCCELKLDGLAVSLLYENGVLIQAATRGDGTTGENITENVRTIKAIPLRLYGDNIPARIEIRGEVFMTETGFEHLNEEARRTGGKVFANPRNAAAGSLRQLDPRITAKRPLTFFCYGVGVLEGGELPDSHYDRLQQFKLWGLPVSDKVQRCKGSKAVLEFYHHVEEIRPTLGFDIDGVVIKVDNIALQETLGFVSRAPRWAIAYKFQAQEQMTVIKDVEFQVGRTGAITPVARLEPVQVAGVIVSNATLHNADEIERLGLRIGDTVTIRRAGDVIPQVVSVIEEKRPENAQPIVFPTQCPICQSDIERVEGEAVARCTGGLICGAQRKESLKHFVSRRAMDVDGMGDKIIDQLVEKEYVKTPADLFRLDEKTLVGLDRMGEKSAKKLINALEKSKSTTFARFIYALGIREVGEATASGLTAHFATLDALCTADVEALKLVPDVGDIVAKHVVNFFQEEHNKMVIDQLINDAKITWQAPVIVTHKTGDNPFVGKTIVLTGSLSQLTRDEAKERLTALGAKVSGSVSKKTDMVIAGEAAGSKLAKANELGINVIDENEMIRLLDQSE</sequence>
<dbReference type="PROSITE" id="PS01056">
    <property type="entry name" value="DNA_LIGASE_N2"/>
    <property type="match status" value="1"/>
</dbReference>
<dbReference type="Gene3D" id="6.20.10.30">
    <property type="match status" value="1"/>
</dbReference>
<dbReference type="HAMAP" id="MF_01588">
    <property type="entry name" value="DNA_ligase_A"/>
    <property type="match status" value="1"/>
</dbReference>
<comment type="cofactor">
    <cofactor evidence="14">
        <name>Mg(2+)</name>
        <dbReference type="ChEBI" id="CHEBI:18420"/>
    </cofactor>
    <cofactor evidence="14">
        <name>Mn(2+)</name>
        <dbReference type="ChEBI" id="CHEBI:29035"/>
    </cofactor>
</comment>
<dbReference type="Pfam" id="PF01653">
    <property type="entry name" value="DNA_ligase_aden"/>
    <property type="match status" value="1"/>
</dbReference>
<dbReference type="PATRIC" id="fig|1354337.4.peg.681"/>
<keyword evidence="4 14" id="KW-0436">Ligase</keyword>
<organism evidence="17 18">
    <name type="scientific">Proteus myxofaciens ATCC 19692</name>
    <dbReference type="NCBI Taxonomy" id="1354337"/>
    <lineage>
        <taxon>Bacteria</taxon>
        <taxon>Pseudomonadati</taxon>
        <taxon>Pseudomonadota</taxon>
        <taxon>Gammaproteobacteria</taxon>
        <taxon>Enterobacterales</taxon>
        <taxon>Morganellaceae</taxon>
        <taxon>Proteus</taxon>
    </lineage>
</organism>
<dbReference type="PANTHER" id="PTHR23389:SF9">
    <property type="entry name" value="DNA LIGASE"/>
    <property type="match status" value="1"/>
</dbReference>
<evidence type="ECO:0000256" key="8">
    <source>
        <dbReference type="ARBA" id="ARBA00022833"/>
    </source>
</evidence>
<keyword evidence="11 14" id="KW-0234">DNA repair</keyword>
<dbReference type="Pfam" id="PF03120">
    <property type="entry name" value="OB_DNA_ligase"/>
    <property type="match status" value="1"/>
</dbReference>
<dbReference type="SUPFAM" id="SSF47781">
    <property type="entry name" value="RuvA domain 2-like"/>
    <property type="match status" value="1"/>
</dbReference>
<dbReference type="Gene3D" id="1.10.150.20">
    <property type="entry name" value="5' to 3' exonuclease, C-terminal subdomain"/>
    <property type="match status" value="2"/>
</dbReference>
<dbReference type="InterPro" id="IPR036420">
    <property type="entry name" value="BRCT_dom_sf"/>
</dbReference>
<evidence type="ECO:0000256" key="11">
    <source>
        <dbReference type="ARBA" id="ARBA00023204"/>
    </source>
</evidence>
<comment type="caution">
    <text evidence="14">Lacks conserved residue(s) required for the propagation of feature annotation.</text>
</comment>
<evidence type="ECO:0000256" key="15">
    <source>
        <dbReference type="RuleBase" id="RU000618"/>
    </source>
</evidence>
<dbReference type="Pfam" id="PF14520">
    <property type="entry name" value="HHH_5"/>
    <property type="match status" value="1"/>
</dbReference>
<keyword evidence="10 14" id="KW-0520">NAD</keyword>
<feature type="binding site" evidence="14">
    <location>
        <position position="295"/>
    </location>
    <ligand>
        <name>NAD(+)</name>
        <dbReference type="ChEBI" id="CHEBI:57540"/>
    </ligand>
</feature>
<dbReference type="InterPro" id="IPR012340">
    <property type="entry name" value="NA-bd_OB-fold"/>
</dbReference>
<feature type="active site" description="N6-AMP-lysine intermediate" evidence="14">
    <location>
        <position position="120"/>
    </location>
</feature>
<reference evidence="17 18" key="1">
    <citation type="submission" date="2016-04" db="EMBL/GenBank/DDBJ databases">
        <title>ATOL: Assembling a taxonomically balanced genome-scale reconstruction of the evolutionary history of the Enterobacteriaceae.</title>
        <authorList>
            <person name="Plunkett G.III."/>
            <person name="Neeno-Eckwall E.C."/>
            <person name="Glasner J.D."/>
            <person name="Perna N.T."/>
        </authorList>
    </citation>
    <scope>NUCLEOTIDE SEQUENCE [LARGE SCALE GENOMIC DNA]</scope>
    <source>
        <strain evidence="17 18">ATCC 19692</strain>
    </source>
</reference>
<dbReference type="Gene3D" id="2.40.50.140">
    <property type="entry name" value="Nucleic acid-binding proteins"/>
    <property type="match status" value="1"/>
</dbReference>
<dbReference type="OrthoDB" id="9759736at2"/>
<dbReference type="SUPFAM" id="SSF50249">
    <property type="entry name" value="Nucleic acid-binding proteins"/>
    <property type="match status" value="1"/>
</dbReference>
<feature type="binding site" evidence="14">
    <location>
        <position position="413"/>
    </location>
    <ligand>
        <name>Zn(2+)</name>
        <dbReference type="ChEBI" id="CHEBI:29105"/>
    </ligand>
</feature>